<evidence type="ECO:0000313" key="2">
    <source>
        <dbReference type="EMBL" id="CAF1138641.1"/>
    </source>
</evidence>
<dbReference type="Proteomes" id="UP000663891">
    <property type="component" value="Unassembled WGS sequence"/>
</dbReference>
<sequence length="198" mass="23773">MNSEKHLGTNNWWINKSKFISKYVLSYCFYIHILLLIPLAIIQLRFSTVYDDRCTIDGRIILYLMAIGITQVIYSFNGILLVIFSFLYNKYYFIPYILVICFAIQQILFISVIIWFIIGNYLVFSIQNTVQYTNSYIPGTYCDYTLYHIAYWTIIVYYILIVLFSIILLLTHMQWFIKQFKKCKNYYSRKESEQSIQI</sequence>
<evidence type="ECO:0000256" key="1">
    <source>
        <dbReference type="SAM" id="Phobius"/>
    </source>
</evidence>
<feature type="transmembrane region" description="Helical" evidence="1">
    <location>
        <begin position="96"/>
        <end position="118"/>
    </location>
</feature>
<proteinExistence type="predicted"/>
<accession>A0A814VHH9</accession>
<dbReference type="AlphaFoldDB" id="A0A814VHH9"/>
<comment type="caution">
    <text evidence="3">The sequence shown here is derived from an EMBL/GenBank/DDBJ whole genome shotgun (WGS) entry which is preliminary data.</text>
</comment>
<dbReference type="EMBL" id="CAJNON010000308">
    <property type="protein sequence ID" value="CAF1185500.1"/>
    <property type="molecule type" value="Genomic_DNA"/>
</dbReference>
<feature type="transmembrane region" description="Helical" evidence="1">
    <location>
        <begin position="20"/>
        <end position="41"/>
    </location>
</feature>
<keyword evidence="1" id="KW-1133">Transmembrane helix</keyword>
<evidence type="ECO:0000313" key="3">
    <source>
        <dbReference type="EMBL" id="CAF1185500.1"/>
    </source>
</evidence>
<protein>
    <recommendedName>
        <fullName evidence="5">Transmembrane protein</fullName>
    </recommendedName>
</protein>
<keyword evidence="1" id="KW-0472">Membrane</keyword>
<feature type="transmembrane region" description="Helical" evidence="1">
    <location>
        <begin position="149"/>
        <end position="171"/>
    </location>
</feature>
<name>A0A814VHH9_9BILA</name>
<organism evidence="3 4">
    <name type="scientific">Adineta steineri</name>
    <dbReference type="NCBI Taxonomy" id="433720"/>
    <lineage>
        <taxon>Eukaryota</taxon>
        <taxon>Metazoa</taxon>
        <taxon>Spiralia</taxon>
        <taxon>Gnathifera</taxon>
        <taxon>Rotifera</taxon>
        <taxon>Eurotatoria</taxon>
        <taxon>Bdelloidea</taxon>
        <taxon>Adinetida</taxon>
        <taxon>Adinetidae</taxon>
        <taxon>Adineta</taxon>
    </lineage>
</organism>
<dbReference type="Proteomes" id="UP000663845">
    <property type="component" value="Unassembled WGS sequence"/>
</dbReference>
<evidence type="ECO:0000313" key="4">
    <source>
        <dbReference type="Proteomes" id="UP000663891"/>
    </source>
</evidence>
<dbReference type="EMBL" id="CAJNOG010000276">
    <property type="protein sequence ID" value="CAF1138641.1"/>
    <property type="molecule type" value="Genomic_DNA"/>
</dbReference>
<reference evidence="3" key="1">
    <citation type="submission" date="2021-02" db="EMBL/GenBank/DDBJ databases">
        <authorList>
            <person name="Nowell W R."/>
        </authorList>
    </citation>
    <scope>NUCLEOTIDE SEQUENCE</scope>
</reference>
<evidence type="ECO:0008006" key="5">
    <source>
        <dbReference type="Google" id="ProtNLM"/>
    </source>
</evidence>
<gene>
    <name evidence="2" type="ORF">JYZ213_LOCUS23428</name>
    <name evidence="3" type="ORF">VCS650_LOCUS24744</name>
</gene>
<keyword evidence="1" id="KW-0812">Transmembrane</keyword>
<feature type="transmembrane region" description="Helical" evidence="1">
    <location>
        <begin position="61"/>
        <end position="84"/>
    </location>
</feature>
<dbReference type="OrthoDB" id="10538795at2759"/>